<evidence type="ECO:0000256" key="2">
    <source>
        <dbReference type="SAM" id="Phobius"/>
    </source>
</evidence>
<feature type="compositionally biased region" description="Basic and acidic residues" evidence="1">
    <location>
        <begin position="111"/>
        <end position="120"/>
    </location>
</feature>
<dbReference type="InterPro" id="IPR055946">
    <property type="entry name" value="DUF7524"/>
</dbReference>
<dbReference type="Proteomes" id="UP000653099">
    <property type="component" value="Unassembled WGS sequence"/>
</dbReference>
<comment type="caution">
    <text evidence="3">The sequence shown here is derived from an EMBL/GenBank/DDBJ whole genome shotgun (WGS) entry which is preliminary data.</text>
</comment>
<evidence type="ECO:0000256" key="1">
    <source>
        <dbReference type="SAM" id="MobiDB-lite"/>
    </source>
</evidence>
<feature type="compositionally biased region" description="Basic and acidic residues" evidence="1">
    <location>
        <begin position="128"/>
        <end position="140"/>
    </location>
</feature>
<gene>
    <name evidence="3" type="ORF">GCM10008995_12940</name>
</gene>
<dbReference type="Pfam" id="PF24368">
    <property type="entry name" value="DUF7524"/>
    <property type="match status" value="1"/>
</dbReference>
<feature type="transmembrane region" description="Helical" evidence="2">
    <location>
        <begin position="213"/>
        <end position="234"/>
    </location>
</feature>
<keyword evidence="4" id="KW-1185">Reference proteome</keyword>
<protein>
    <submittedName>
        <fullName evidence="3">Uncharacterized protein</fullName>
    </submittedName>
</protein>
<feature type="region of interest" description="Disordered" evidence="1">
    <location>
        <begin position="105"/>
        <end position="166"/>
    </location>
</feature>
<reference evidence="3" key="2">
    <citation type="submission" date="2020-09" db="EMBL/GenBank/DDBJ databases">
        <authorList>
            <person name="Sun Q."/>
            <person name="Ohkuma M."/>
        </authorList>
    </citation>
    <scope>NUCLEOTIDE SEQUENCE</scope>
    <source>
        <strain evidence="3">JCM 14359</strain>
    </source>
</reference>
<feature type="transmembrane region" description="Helical" evidence="2">
    <location>
        <begin position="188"/>
        <end position="207"/>
    </location>
</feature>
<sequence length="235" mass="24065">MAIDVSESLSVELNAGSVHAVDAPGAFTARGPFHLELSNTGGAVHVHVNLDEDLSRAARLREVNHYVETGETVRIPIGTVPGHGDVTGSLEVVSGYGAERERIEVTVATGDRTDERDGGGDRSGPQRKRGDGAAGDREPAARTATPSAEGRSPDHPMERSATGMGVRGLVNRSLPDVLTSVETTAREGAAFVVLAALAAVIGIAVGLTVGDPLLSLVVGVVVVSTVGVAGWLLLG</sequence>
<evidence type="ECO:0000313" key="3">
    <source>
        <dbReference type="EMBL" id="GGJ04481.1"/>
    </source>
</evidence>
<keyword evidence="2" id="KW-1133">Transmembrane helix</keyword>
<dbReference type="EMBL" id="BMOC01000006">
    <property type="protein sequence ID" value="GGJ04481.1"/>
    <property type="molecule type" value="Genomic_DNA"/>
</dbReference>
<name>A0A830EMY3_9EURY</name>
<organism evidence="3 4">
    <name type="scientific">Halobellus salinus</name>
    <dbReference type="NCBI Taxonomy" id="931585"/>
    <lineage>
        <taxon>Archaea</taxon>
        <taxon>Methanobacteriati</taxon>
        <taxon>Methanobacteriota</taxon>
        <taxon>Stenosarchaea group</taxon>
        <taxon>Halobacteria</taxon>
        <taxon>Halobacteriales</taxon>
        <taxon>Haloferacaceae</taxon>
        <taxon>Halobellus</taxon>
    </lineage>
</organism>
<evidence type="ECO:0000313" key="4">
    <source>
        <dbReference type="Proteomes" id="UP000653099"/>
    </source>
</evidence>
<dbReference type="AlphaFoldDB" id="A0A830EMY3"/>
<keyword evidence="2" id="KW-0812">Transmembrane</keyword>
<accession>A0A830EMY3</accession>
<keyword evidence="2" id="KW-0472">Membrane</keyword>
<proteinExistence type="predicted"/>
<reference evidence="3" key="1">
    <citation type="journal article" date="2014" name="Int. J. Syst. Evol. Microbiol.">
        <title>Complete genome sequence of Corynebacterium casei LMG S-19264T (=DSM 44701T), isolated from a smear-ripened cheese.</title>
        <authorList>
            <consortium name="US DOE Joint Genome Institute (JGI-PGF)"/>
            <person name="Walter F."/>
            <person name="Albersmeier A."/>
            <person name="Kalinowski J."/>
            <person name="Ruckert C."/>
        </authorList>
    </citation>
    <scope>NUCLEOTIDE SEQUENCE</scope>
    <source>
        <strain evidence="3">JCM 14359</strain>
    </source>
</reference>